<evidence type="ECO:0000313" key="3">
    <source>
        <dbReference type="Proteomes" id="UP001302349"/>
    </source>
</evidence>
<accession>A0ABZ0IQI6</accession>
<dbReference type="EMBL" id="CP136051">
    <property type="protein sequence ID" value="WOK05842.1"/>
    <property type="molecule type" value="Genomic_DNA"/>
</dbReference>
<evidence type="ECO:0000256" key="1">
    <source>
        <dbReference type="SAM" id="Phobius"/>
    </source>
</evidence>
<reference evidence="2 3" key="1">
    <citation type="journal article" date="2023" name="Microbiol. Resour. Announc.">
        <title>Complete Genome Sequence of Imperialibacter roseus strain P4T.</title>
        <authorList>
            <person name="Tizabi D.R."/>
            <person name="Bachvaroff T."/>
            <person name="Hill R.T."/>
        </authorList>
    </citation>
    <scope>NUCLEOTIDE SEQUENCE [LARGE SCALE GENOMIC DNA]</scope>
    <source>
        <strain evidence="2 3">P4T</strain>
    </source>
</reference>
<protein>
    <recommendedName>
        <fullName evidence="4">DUF490 domain-containing protein</fullName>
    </recommendedName>
</protein>
<proteinExistence type="predicted"/>
<keyword evidence="1" id="KW-0812">Transmembrane</keyword>
<dbReference type="RefSeq" id="WP_317488593.1">
    <property type="nucleotide sequence ID" value="NZ_CP136051.1"/>
</dbReference>
<keyword evidence="3" id="KW-1185">Reference proteome</keyword>
<gene>
    <name evidence="2" type="ORF">RT717_22465</name>
</gene>
<keyword evidence="1" id="KW-1133">Transmembrane helix</keyword>
<sequence length="1428" mass="161781">MKLPRPPRKQTRLSSYLLKITLITSLSAVALYFLSIGTLREMAVKLAGTIIVQVVEEESNGFYGVSFDKIEIDLFRRQINFSNFRLSVDSVSQGRFHSGEDTRENMYITHIPLLTLRIKSLYDLYLNRNLQVAAIDILQPDIKWYKNPKEEKAVTLSLEAGDFYQLVTDYLNHFEITDFKITEGYFTYIKNLNDVQQTYLVGPVNASVDNFEIGQSVKKEDRFLNTEKLLLQISKQSVKLADSIHVVEFDDLSLSTETSDIVFTNLKLKPRVEKLPVPDSVNSYEVFIPKFRLTNVDFIQAYNDNILQIGEIFFEEPAININEVTRVTRKRGENQESTSIVELLTSLFDVIEVQNFDLDRALLDLKFYGGKNQDRFTVQNASVGLRKFRIDTSTVIFSRDNKIFEHIDFTVDEYAYFLPDSIHRLFIKKFRFSTLDSIIRGDSLVIAPIQGLSQRWFAEKADMQKRFYVPAFELSQVELWNGWENKELVVGKLEISSSEFFLKRLNDPKKKIGFREIANFYPYISHIFSSLSVAKLQVDKSEVYFYDREKQRFSSPEIEVFASSFRVDSLTQLDSTKFFHADDLVVKVGQSRLLFPDDSHILEIGDFSFNPIKGNYIVENVVVTPYTPSGWSAEGKIRQMKMTGFYLKEFLVEGEWLADSVMLINPDIRINSYQRRKGLKKASLGKVEVKNLDIYRGNLFVNLRDTSSLQLSDYSIGMTGVGYQIGRTTNWHIDDASTTIAGLKIALPGKVNMDVKDIKASLSDSTFTTLDFSYTLPPGKGLARLVTPSIDISGIDVLAVIKGDHIKWNEATFGGASIEWAIAGGSPEEKGIEAAINNVKTRILGGYDYVKGNEIHFPLRLLTTRQDTISKRISNITFDLGDIYFDKQSTVANSPIGFARDISMETNQQDFSWLDGFDTFTLNRLLLSTADRKISLLDFRVATDREGKFIAMAFAPQLDISGLDLKELLLSGNFSADSIQARLDFLAIDDRNTGAPKGGKSKPANGNAALGNLAVGYINIDGDKLSYQNDAKNRSWEIPSFEIQLRGFLMNENQKMKEDRLLFSEAYKVSLDNIAFRLPDSLYRVQIDRLSINSQAPQVVIEGPTVLPFYGMYEHAHVVGHQTPWVQAKGRQIALYDPNLFGLLQGDEIVARKVELSNFYVRMFKDKRLPFPADQIRSLPQLQLLEMKMPLQIDSLLLTNSALLYLEFAEDGTEPGELMISELSARGTNITNKPEAIARNAYANLHAQALMMEAGQLKADFVFDLTSKAGTHYVTGSVGPTDLQKVNSFLVPITFVQVRDGKLNEAYFNFEADTSVAVGNMDFLYNDLKINVLNRKEEKQGTGKAFESFFANAFIVSSNNPTLFSTRQGGIFFERDTSRSIINYWSKAFLSGVISSIGARSNKDKIKHWQEEVYEKNATQQSGTNEEK</sequence>
<organism evidence="2 3">
    <name type="scientific">Imperialibacter roseus</name>
    <dbReference type="NCBI Taxonomy" id="1324217"/>
    <lineage>
        <taxon>Bacteria</taxon>
        <taxon>Pseudomonadati</taxon>
        <taxon>Bacteroidota</taxon>
        <taxon>Cytophagia</taxon>
        <taxon>Cytophagales</taxon>
        <taxon>Flammeovirgaceae</taxon>
        <taxon>Imperialibacter</taxon>
    </lineage>
</organism>
<evidence type="ECO:0000313" key="2">
    <source>
        <dbReference type="EMBL" id="WOK05842.1"/>
    </source>
</evidence>
<name>A0ABZ0IQI6_9BACT</name>
<dbReference type="Proteomes" id="UP001302349">
    <property type="component" value="Chromosome"/>
</dbReference>
<keyword evidence="1" id="KW-0472">Membrane</keyword>
<feature type="transmembrane region" description="Helical" evidence="1">
    <location>
        <begin position="16"/>
        <end position="34"/>
    </location>
</feature>
<evidence type="ECO:0008006" key="4">
    <source>
        <dbReference type="Google" id="ProtNLM"/>
    </source>
</evidence>